<dbReference type="GO" id="GO:0016861">
    <property type="term" value="F:intramolecular oxidoreductase activity, interconverting aldoses and ketoses"/>
    <property type="evidence" value="ECO:0007669"/>
    <property type="project" value="UniProtKB-ARBA"/>
</dbReference>
<dbReference type="InterPro" id="IPR004785">
    <property type="entry name" value="RpiB"/>
</dbReference>
<comment type="caution">
    <text evidence="5">The sequence shown here is derived from an EMBL/GenBank/DDBJ whole genome shotgun (WGS) entry which is preliminary data.</text>
</comment>
<feature type="binding site" evidence="4">
    <location>
        <position position="102"/>
    </location>
    <ligand>
        <name>D-ribulose 5-phosphate</name>
        <dbReference type="ChEBI" id="CHEBI:58121"/>
    </ligand>
</feature>
<dbReference type="Pfam" id="PF02502">
    <property type="entry name" value="LacAB_rpiB"/>
    <property type="match status" value="1"/>
</dbReference>
<dbReference type="NCBIfam" id="NF004051">
    <property type="entry name" value="PRK05571.1"/>
    <property type="match status" value="1"/>
</dbReference>
<feature type="active site" description="Proton donor" evidence="3">
    <location>
        <position position="101"/>
    </location>
</feature>
<dbReference type="PIRSF" id="PIRSF005384">
    <property type="entry name" value="RpiB_LacA_B"/>
    <property type="match status" value="1"/>
</dbReference>
<dbReference type="GO" id="GO:0005975">
    <property type="term" value="P:carbohydrate metabolic process"/>
    <property type="evidence" value="ECO:0007669"/>
    <property type="project" value="InterPro"/>
</dbReference>
<sequence>MAEHSIVVAADHAGLALKTQLIAHLETRGWTVVDLGTHNGESVDYPDYGHALAKAIAEGRAPFGLVVCGSGIGISIAANRHPSVRCALCSEPLSAQLARQHNDANVLALGGRLIGEAMATTILDAFLDTPFEGGRHQRRLINLVAFHKRHRADRQRKKEKALCLPP</sequence>
<dbReference type="AlphaFoldDB" id="A0A5A7MPZ5"/>
<feature type="binding site" evidence="4">
    <location>
        <position position="112"/>
    </location>
    <ligand>
        <name>D-ribulose 5-phosphate</name>
        <dbReference type="ChEBI" id="CHEBI:58121"/>
    </ligand>
</feature>
<dbReference type="NCBIfam" id="TIGR00689">
    <property type="entry name" value="rpiB_lacA_lacB"/>
    <property type="match status" value="1"/>
</dbReference>
<name>A0A5A7MPZ5_9PROT</name>
<dbReference type="InterPro" id="IPR003500">
    <property type="entry name" value="RpiB_LacA_LacB"/>
</dbReference>
<protein>
    <submittedName>
        <fullName evidence="5">Ribose 5-phosphate isomerase B</fullName>
    </submittedName>
</protein>
<feature type="binding site" evidence="4">
    <location>
        <position position="139"/>
    </location>
    <ligand>
        <name>D-ribulose 5-phosphate</name>
        <dbReference type="ChEBI" id="CHEBI:58121"/>
    </ligand>
</feature>
<dbReference type="EMBL" id="BKCL01000005">
    <property type="protein sequence ID" value="GEQ98122.1"/>
    <property type="molecule type" value="Genomic_DNA"/>
</dbReference>
<keyword evidence="2 5" id="KW-0413">Isomerase</keyword>
<evidence type="ECO:0000313" key="5">
    <source>
        <dbReference type="EMBL" id="GEQ98122.1"/>
    </source>
</evidence>
<evidence type="ECO:0000256" key="4">
    <source>
        <dbReference type="PIRSR" id="PIRSR005384-2"/>
    </source>
</evidence>
<dbReference type="Proteomes" id="UP000322084">
    <property type="component" value="Unassembled WGS sequence"/>
</dbReference>
<feature type="active site" description="Proton acceptor" evidence="3">
    <location>
        <position position="68"/>
    </location>
</feature>
<feature type="binding site" evidence="4">
    <location>
        <position position="135"/>
    </location>
    <ligand>
        <name>D-ribulose 5-phosphate</name>
        <dbReference type="ChEBI" id="CHEBI:58121"/>
    </ligand>
</feature>
<dbReference type="SUPFAM" id="SSF89623">
    <property type="entry name" value="Ribose/Galactose isomerase RpiB/AlsB"/>
    <property type="match status" value="1"/>
</dbReference>
<dbReference type="InterPro" id="IPR036569">
    <property type="entry name" value="RpiB_LacA_LacB_sf"/>
</dbReference>
<evidence type="ECO:0000256" key="2">
    <source>
        <dbReference type="ARBA" id="ARBA00023235"/>
    </source>
</evidence>
<dbReference type="Gene3D" id="3.40.1400.10">
    <property type="entry name" value="Sugar-phosphate isomerase, RpiB/LacA/LacB"/>
    <property type="match status" value="1"/>
</dbReference>
<organism evidence="5 6">
    <name type="scientific">Iodidimonas gelatinilytica</name>
    <dbReference type="NCBI Taxonomy" id="1236966"/>
    <lineage>
        <taxon>Bacteria</taxon>
        <taxon>Pseudomonadati</taxon>
        <taxon>Pseudomonadota</taxon>
        <taxon>Alphaproteobacteria</taxon>
        <taxon>Iodidimonadales</taxon>
        <taxon>Iodidimonadaceae</taxon>
        <taxon>Iodidimonas</taxon>
    </lineage>
</organism>
<dbReference type="RefSeq" id="WP_150000479.1">
    <property type="nucleotide sequence ID" value="NZ_BKCL01000005.1"/>
</dbReference>
<dbReference type="NCBIfam" id="TIGR01120">
    <property type="entry name" value="rpiB"/>
    <property type="match status" value="1"/>
</dbReference>
<reference evidence="5 6" key="1">
    <citation type="submission" date="2019-09" db="EMBL/GenBank/DDBJ databases">
        <title>NBRP : Genome information of microbial organism related human and environment.</title>
        <authorList>
            <person name="Hattori M."/>
            <person name="Oshima K."/>
            <person name="Inaba H."/>
            <person name="Suda W."/>
            <person name="Sakamoto M."/>
            <person name="Iino T."/>
            <person name="Kitahara M."/>
            <person name="Oshida Y."/>
            <person name="Iida T."/>
            <person name="Kudo T."/>
            <person name="Itoh T."/>
            <person name="Ohkuma M."/>
        </authorList>
    </citation>
    <scope>NUCLEOTIDE SEQUENCE [LARGE SCALE GENOMIC DNA]</scope>
    <source>
        <strain evidence="5 6">Hi-2</strain>
    </source>
</reference>
<evidence type="ECO:0000256" key="1">
    <source>
        <dbReference type="ARBA" id="ARBA00008754"/>
    </source>
</evidence>
<accession>A0A5A7MPZ5</accession>
<feature type="binding site" evidence="4">
    <location>
        <begin position="69"/>
        <end position="73"/>
    </location>
    <ligand>
        <name>D-ribulose 5-phosphate</name>
        <dbReference type="ChEBI" id="CHEBI:58121"/>
    </ligand>
</feature>
<feature type="binding site" evidence="4">
    <location>
        <begin position="11"/>
        <end position="12"/>
    </location>
    <ligand>
        <name>D-ribulose 5-phosphate</name>
        <dbReference type="ChEBI" id="CHEBI:58121"/>
    </ligand>
</feature>
<comment type="similarity">
    <text evidence="1">Belongs to the LacAB/RpiB family.</text>
</comment>
<evidence type="ECO:0000256" key="3">
    <source>
        <dbReference type="PIRSR" id="PIRSR005384-1"/>
    </source>
</evidence>
<dbReference type="PANTHER" id="PTHR30345">
    <property type="entry name" value="RIBOSE-5-PHOSPHATE ISOMERASE B"/>
    <property type="match status" value="1"/>
</dbReference>
<proteinExistence type="inferred from homology"/>
<evidence type="ECO:0000313" key="6">
    <source>
        <dbReference type="Proteomes" id="UP000322084"/>
    </source>
</evidence>
<gene>
    <name evidence="5" type="primary">rpiB</name>
    <name evidence="5" type="ORF">JCM17844_17590</name>
</gene>
<dbReference type="PANTHER" id="PTHR30345:SF0">
    <property type="entry name" value="DNA DAMAGE-REPAIR_TOLERATION PROTEIN DRT102"/>
    <property type="match status" value="1"/>
</dbReference>